<reference evidence="2" key="1">
    <citation type="submission" date="2018-05" db="EMBL/GenBank/DDBJ databases">
        <authorList>
            <person name="Lanie J.A."/>
            <person name="Ng W.-L."/>
            <person name="Kazmierczak K.M."/>
            <person name="Andrzejewski T.M."/>
            <person name="Davidsen T.M."/>
            <person name="Wayne K.J."/>
            <person name="Tettelin H."/>
            <person name="Glass J.I."/>
            <person name="Rusch D."/>
            <person name="Podicherti R."/>
            <person name="Tsui H.-C.T."/>
            <person name="Winkler M.E."/>
        </authorList>
    </citation>
    <scope>NUCLEOTIDE SEQUENCE</scope>
</reference>
<keyword evidence="1" id="KW-0812">Transmembrane</keyword>
<keyword evidence="1" id="KW-0472">Membrane</keyword>
<feature type="non-terminal residue" evidence="2">
    <location>
        <position position="47"/>
    </location>
</feature>
<accession>A0A382TYL0</accession>
<dbReference type="AlphaFoldDB" id="A0A382TYL0"/>
<dbReference type="EMBL" id="UINC01140163">
    <property type="protein sequence ID" value="SVD27146.1"/>
    <property type="molecule type" value="Genomic_DNA"/>
</dbReference>
<gene>
    <name evidence="2" type="ORF">METZ01_LOCUS380000</name>
</gene>
<organism evidence="2">
    <name type="scientific">marine metagenome</name>
    <dbReference type="NCBI Taxonomy" id="408172"/>
    <lineage>
        <taxon>unclassified sequences</taxon>
        <taxon>metagenomes</taxon>
        <taxon>ecological metagenomes</taxon>
    </lineage>
</organism>
<evidence type="ECO:0000313" key="2">
    <source>
        <dbReference type="EMBL" id="SVD27146.1"/>
    </source>
</evidence>
<protein>
    <submittedName>
        <fullName evidence="2">Uncharacterized protein</fullName>
    </submittedName>
</protein>
<feature type="transmembrane region" description="Helical" evidence="1">
    <location>
        <begin position="12"/>
        <end position="39"/>
    </location>
</feature>
<evidence type="ECO:0000256" key="1">
    <source>
        <dbReference type="SAM" id="Phobius"/>
    </source>
</evidence>
<name>A0A382TYL0_9ZZZZ</name>
<sequence length="47" mass="5222">MKKIHQQQLINAIIWVGTAIAIAINPAKWMIPMIIGYFATASSLKLL</sequence>
<proteinExistence type="predicted"/>
<keyword evidence="1" id="KW-1133">Transmembrane helix</keyword>